<dbReference type="RefSeq" id="WP_184303891.1">
    <property type="nucleotide sequence ID" value="NZ_JACHXU010000004.1"/>
</dbReference>
<evidence type="ECO:0000256" key="1">
    <source>
        <dbReference type="SAM" id="MobiDB-lite"/>
    </source>
</evidence>
<dbReference type="Proteomes" id="UP000536179">
    <property type="component" value="Unassembled WGS sequence"/>
</dbReference>
<feature type="region of interest" description="Disordered" evidence="1">
    <location>
        <begin position="77"/>
        <end position="101"/>
    </location>
</feature>
<feature type="signal peptide" evidence="2">
    <location>
        <begin position="1"/>
        <end position="19"/>
    </location>
</feature>
<feature type="chain" id="PRO_5030568107" evidence="2">
    <location>
        <begin position="20"/>
        <end position="179"/>
    </location>
</feature>
<dbReference type="AlphaFoldDB" id="A0A7W5DWQ7"/>
<dbReference type="EMBL" id="JACHXU010000004">
    <property type="protein sequence ID" value="MBB3205916.1"/>
    <property type="molecule type" value="Genomic_DNA"/>
</dbReference>
<dbReference type="GO" id="GO:0004812">
    <property type="term" value="F:aminoacyl-tRNA ligase activity"/>
    <property type="evidence" value="ECO:0007669"/>
    <property type="project" value="UniProtKB-KW"/>
</dbReference>
<feature type="compositionally biased region" description="Basic residues" evidence="1">
    <location>
        <begin position="167"/>
        <end position="179"/>
    </location>
</feature>
<comment type="caution">
    <text evidence="3">The sequence shown here is derived from an EMBL/GenBank/DDBJ whole genome shotgun (WGS) entry which is preliminary data.</text>
</comment>
<sequence length="179" mass="19051">MRSFLALALVATLAMTTFADEKPNRKNKGERAGKGNPMVARLMTSLKDAGLSAEQMTKIQAAAKTFEAKVKELREKGLTPEVTKKQSEASKAAREAGLKGKEMAAKVSEALSEEEMALVSEMRAATNQMKKTIAGVFTEEQLAALPEAARKQLTARGGNREAGKGQGKGKGKGKKKDAA</sequence>
<evidence type="ECO:0000313" key="4">
    <source>
        <dbReference type="Proteomes" id="UP000536179"/>
    </source>
</evidence>
<feature type="region of interest" description="Disordered" evidence="1">
    <location>
        <begin position="148"/>
        <end position="179"/>
    </location>
</feature>
<reference evidence="3 4" key="1">
    <citation type="submission" date="2020-08" db="EMBL/GenBank/DDBJ databases">
        <title>Genomic Encyclopedia of Type Strains, Phase III (KMG-III): the genomes of soil and plant-associated and newly described type strains.</title>
        <authorList>
            <person name="Whitman W."/>
        </authorList>
    </citation>
    <scope>NUCLEOTIDE SEQUENCE [LARGE SCALE GENOMIC DNA]</scope>
    <source>
        <strain evidence="3 4">CECT 8075</strain>
    </source>
</reference>
<keyword evidence="3" id="KW-0436">Ligase</keyword>
<name>A0A7W5DWQ7_9BACT</name>
<keyword evidence="3" id="KW-0030">Aminoacyl-tRNA synthetase</keyword>
<proteinExistence type="predicted"/>
<protein>
    <submittedName>
        <fullName evidence="3">Glutamyl/glutaminyl-tRNA synthetase</fullName>
    </submittedName>
</protein>
<evidence type="ECO:0000313" key="3">
    <source>
        <dbReference type="EMBL" id="MBB3205916.1"/>
    </source>
</evidence>
<keyword evidence="2" id="KW-0732">Signal</keyword>
<evidence type="ECO:0000256" key="2">
    <source>
        <dbReference type="SAM" id="SignalP"/>
    </source>
</evidence>
<organism evidence="3 4">
    <name type="scientific">Aporhodopirellula rubra</name>
    <dbReference type="NCBI Taxonomy" id="980271"/>
    <lineage>
        <taxon>Bacteria</taxon>
        <taxon>Pseudomonadati</taxon>
        <taxon>Planctomycetota</taxon>
        <taxon>Planctomycetia</taxon>
        <taxon>Pirellulales</taxon>
        <taxon>Pirellulaceae</taxon>
        <taxon>Aporhodopirellula</taxon>
    </lineage>
</organism>
<gene>
    <name evidence="3" type="ORF">FHS27_001720</name>
</gene>
<keyword evidence="4" id="KW-1185">Reference proteome</keyword>
<accession>A0A7W5DWQ7</accession>